<dbReference type="SUPFAM" id="SSF53448">
    <property type="entry name" value="Nucleotide-diphospho-sugar transferases"/>
    <property type="match status" value="1"/>
</dbReference>
<sequence>IQNQLNIISQQFRYYEIILVTGFQAYRVMRDTPHDIIKIENERYEETNVCRSIGMGLRAATTNRVLIIYGDLVFNAAALNIKFNKGSSLIIDSSNTMTDNEVGCTISNGLVEQVLYELPHRWSQISFFVDKELEMLKQITWNPDNERLYGFEAINQIIDGGGQFRAIMPDGICVNDIDSSKDIPIAQSIL</sequence>
<evidence type="ECO:0000313" key="1">
    <source>
        <dbReference type="EMBL" id="GAJ20352.1"/>
    </source>
</evidence>
<gene>
    <name evidence="1" type="ORF">S12H4_56964</name>
</gene>
<feature type="non-terminal residue" evidence="1">
    <location>
        <position position="1"/>
    </location>
</feature>
<dbReference type="Gene3D" id="3.90.550.10">
    <property type="entry name" value="Spore Coat Polysaccharide Biosynthesis Protein SpsA, Chain A"/>
    <property type="match status" value="1"/>
</dbReference>
<proteinExistence type="predicted"/>
<dbReference type="AlphaFoldDB" id="X1VLR5"/>
<dbReference type="InterPro" id="IPR029044">
    <property type="entry name" value="Nucleotide-diphossugar_trans"/>
</dbReference>
<comment type="caution">
    <text evidence="1">The sequence shown here is derived from an EMBL/GenBank/DDBJ whole genome shotgun (WGS) entry which is preliminary data.</text>
</comment>
<organism evidence="1">
    <name type="scientific">marine sediment metagenome</name>
    <dbReference type="NCBI Taxonomy" id="412755"/>
    <lineage>
        <taxon>unclassified sequences</taxon>
        <taxon>metagenomes</taxon>
        <taxon>ecological metagenomes</taxon>
    </lineage>
</organism>
<protein>
    <recommendedName>
        <fullName evidence="2">MobA-like NTP transferase domain-containing protein</fullName>
    </recommendedName>
</protein>
<dbReference type="EMBL" id="BARW01036758">
    <property type="protein sequence ID" value="GAJ20352.1"/>
    <property type="molecule type" value="Genomic_DNA"/>
</dbReference>
<name>X1VLR5_9ZZZZ</name>
<accession>X1VLR5</accession>
<evidence type="ECO:0008006" key="2">
    <source>
        <dbReference type="Google" id="ProtNLM"/>
    </source>
</evidence>
<reference evidence="1" key="1">
    <citation type="journal article" date="2014" name="Front. Microbiol.">
        <title>High frequency of phylogenetically diverse reductive dehalogenase-homologous genes in deep subseafloor sedimentary metagenomes.</title>
        <authorList>
            <person name="Kawai M."/>
            <person name="Futagami T."/>
            <person name="Toyoda A."/>
            <person name="Takaki Y."/>
            <person name="Nishi S."/>
            <person name="Hori S."/>
            <person name="Arai W."/>
            <person name="Tsubouchi T."/>
            <person name="Morono Y."/>
            <person name="Uchiyama I."/>
            <person name="Ito T."/>
            <person name="Fujiyama A."/>
            <person name="Inagaki F."/>
            <person name="Takami H."/>
        </authorList>
    </citation>
    <scope>NUCLEOTIDE SEQUENCE</scope>
    <source>
        <strain evidence="1">Expedition CK06-06</strain>
    </source>
</reference>